<keyword evidence="2" id="KW-1185">Reference proteome</keyword>
<dbReference type="EMBL" id="VSRR010016086">
    <property type="protein sequence ID" value="MPC58900.1"/>
    <property type="molecule type" value="Genomic_DNA"/>
</dbReference>
<accession>A0A5B7GF15</accession>
<name>A0A5B7GF15_PORTR</name>
<dbReference type="AlphaFoldDB" id="A0A5B7GF15"/>
<organism evidence="1 2">
    <name type="scientific">Portunus trituberculatus</name>
    <name type="common">Swimming crab</name>
    <name type="synonym">Neptunus trituberculatus</name>
    <dbReference type="NCBI Taxonomy" id="210409"/>
    <lineage>
        <taxon>Eukaryota</taxon>
        <taxon>Metazoa</taxon>
        <taxon>Ecdysozoa</taxon>
        <taxon>Arthropoda</taxon>
        <taxon>Crustacea</taxon>
        <taxon>Multicrustacea</taxon>
        <taxon>Malacostraca</taxon>
        <taxon>Eumalacostraca</taxon>
        <taxon>Eucarida</taxon>
        <taxon>Decapoda</taxon>
        <taxon>Pleocyemata</taxon>
        <taxon>Brachyura</taxon>
        <taxon>Eubrachyura</taxon>
        <taxon>Portunoidea</taxon>
        <taxon>Portunidae</taxon>
        <taxon>Portuninae</taxon>
        <taxon>Portunus</taxon>
    </lineage>
</organism>
<evidence type="ECO:0000313" key="1">
    <source>
        <dbReference type="EMBL" id="MPC58900.1"/>
    </source>
</evidence>
<reference evidence="1 2" key="1">
    <citation type="submission" date="2019-05" db="EMBL/GenBank/DDBJ databases">
        <title>Another draft genome of Portunus trituberculatus and its Hox gene families provides insights of decapod evolution.</title>
        <authorList>
            <person name="Jeong J.-H."/>
            <person name="Song I."/>
            <person name="Kim S."/>
            <person name="Choi T."/>
            <person name="Kim D."/>
            <person name="Ryu S."/>
            <person name="Kim W."/>
        </authorList>
    </citation>
    <scope>NUCLEOTIDE SEQUENCE [LARGE SCALE GENOMIC DNA]</scope>
    <source>
        <tissue evidence="1">Muscle</tissue>
    </source>
</reference>
<comment type="caution">
    <text evidence="1">The sequence shown here is derived from an EMBL/GenBank/DDBJ whole genome shotgun (WGS) entry which is preliminary data.</text>
</comment>
<protein>
    <submittedName>
        <fullName evidence="1">Uncharacterized protein</fullName>
    </submittedName>
</protein>
<dbReference type="Proteomes" id="UP000324222">
    <property type="component" value="Unassembled WGS sequence"/>
</dbReference>
<gene>
    <name evidence="1" type="ORF">E2C01_052910</name>
</gene>
<sequence length="87" mass="9011">MCCGSSGNTESAAEVPVVEQEGWGNVGLRRWSLAEHKSGPSHLISGRFPVGPRPDSAEGGGGVVITPTLAAARRKFGAFLDLAQALH</sequence>
<evidence type="ECO:0000313" key="2">
    <source>
        <dbReference type="Proteomes" id="UP000324222"/>
    </source>
</evidence>
<proteinExistence type="predicted"/>